<evidence type="ECO:0000313" key="1">
    <source>
        <dbReference type="EMBL" id="KEA54868.1"/>
    </source>
</evidence>
<dbReference type="EMBL" id="JJOA01000076">
    <property type="protein sequence ID" value="KEA54868.1"/>
    <property type="molecule type" value="Genomic_DNA"/>
</dbReference>
<dbReference type="AlphaFoldDB" id="A0A071M254"/>
<dbReference type="Pfam" id="PF13376">
    <property type="entry name" value="OmdA"/>
    <property type="match status" value="1"/>
</dbReference>
<accession>A0A071M254</accession>
<protein>
    <submittedName>
        <fullName evidence="1">Bacteriocin-protection protein</fullName>
    </submittedName>
</protein>
<organism evidence="1">
    <name type="scientific">Burkholderia cenocepacia</name>
    <dbReference type="NCBI Taxonomy" id="95486"/>
    <lineage>
        <taxon>Bacteria</taxon>
        <taxon>Pseudomonadati</taxon>
        <taxon>Pseudomonadota</taxon>
        <taxon>Betaproteobacteria</taxon>
        <taxon>Burkholderiales</taxon>
        <taxon>Burkholderiaceae</taxon>
        <taxon>Burkholderia</taxon>
        <taxon>Burkholderia cepacia complex</taxon>
    </lineage>
</organism>
<proteinExistence type="predicted"/>
<sequence>MTECALTFASQAEWESWLEQNGGTATGAWLRLAKQGAGQRTVTYGQALESALCHGWIDGQKRAESETYWLQRFTPRTAKSIWSKLNKDRAEALIAAGRMRARGMVEIEKARQDGRWKAAYTSAGNSIVPDDLQAALDANPRAGKFFATLSSRNRYAILFRIQNAKKPETRARKIGEFIDMLNRGETIHP</sequence>
<name>A0A071M254_9BURK</name>
<comment type="caution">
    <text evidence="1">The sequence shown here is derived from an EMBL/GenBank/DDBJ whole genome shotgun (WGS) entry which is preliminary data.</text>
</comment>
<reference evidence="1" key="1">
    <citation type="submission" date="2014-04" db="EMBL/GenBank/DDBJ databases">
        <title>In planta biocontrol of soil-borne Fusarium wilt of banana through a plant endophytic bacterium, Burkholderia cenocepacia 869T2.</title>
        <authorList>
            <person name="Ho Y.-N."/>
            <person name="Chiang H.-M."/>
            <person name="Chao C.-P."/>
            <person name="Su C.-C."/>
            <person name="Hsu H.-F."/>
            <person name="Guo C.-T."/>
            <person name="Hsieh J.-L."/>
            <person name="Huang C.-C."/>
        </authorList>
    </citation>
    <scope>NUCLEOTIDE SEQUENCE [LARGE SCALE GENOMIC DNA]</scope>
    <source>
        <strain evidence="1">869T2</strain>
    </source>
</reference>
<dbReference type="OrthoDB" id="9796999at2"/>
<gene>
    <name evidence="1" type="ORF">DT99_34690</name>
</gene>